<reference evidence="2" key="1">
    <citation type="journal article" date="2023" name="Mol. Phylogenet. Evol.">
        <title>Genome-scale phylogeny and comparative genomics of the fungal order Sordariales.</title>
        <authorList>
            <person name="Hensen N."/>
            <person name="Bonometti L."/>
            <person name="Westerberg I."/>
            <person name="Brannstrom I.O."/>
            <person name="Guillou S."/>
            <person name="Cros-Aarteil S."/>
            <person name="Calhoun S."/>
            <person name="Haridas S."/>
            <person name="Kuo A."/>
            <person name="Mondo S."/>
            <person name="Pangilinan J."/>
            <person name="Riley R."/>
            <person name="LaButti K."/>
            <person name="Andreopoulos B."/>
            <person name="Lipzen A."/>
            <person name="Chen C."/>
            <person name="Yan M."/>
            <person name="Daum C."/>
            <person name="Ng V."/>
            <person name="Clum A."/>
            <person name="Steindorff A."/>
            <person name="Ohm R.A."/>
            <person name="Martin F."/>
            <person name="Silar P."/>
            <person name="Natvig D.O."/>
            <person name="Lalanne C."/>
            <person name="Gautier V."/>
            <person name="Ament-Velasquez S.L."/>
            <person name="Kruys A."/>
            <person name="Hutchinson M.I."/>
            <person name="Powell A.J."/>
            <person name="Barry K."/>
            <person name="Miller A.N."/>
            <person name="Grigoriev I.V."/>
            <person name="Debuchy R."/>
            <person name="Gladieux P."/>
            <person name="Hiltunen Thoren M."/>
            <person name="Johannesson H."/>
        </authorList>
    </citation>
    <scope>NUCLEOTIDE SEQUENCE</scope>
    <source>
        <strain evidence="2">CBS 990.96</strain>
    </source>
</reference>
<comment type="caution">
    <text evidence="2">The sequence shown here is derived from an EMBL/GenBank/DDBJ whole genome shotgun (WGS) entry which is preliminary data.</text>
</comment>
<reference evidence="2" key="2">
    <citation type="submission" date="2023-05" db="EMBL/GenBank/DDBJ databases">
        <authorList>
            <consortium name="Lawrence Berkeley National Laboratory"/>
            <person name="Steindorff A."/>
            <person name="Hensen N."/>
            <person name="Bonometti L."/>
            <person name="Westerberg I."/>
            <person name="Brannstrom I.O."/>
            <person name="Guillou S."/>
            <person name="Cros-Aarteil S."/>
            <person name="Calhoun S."/>
            <person name="Haridas S."/>
            <person name="Kuo A."/>
            <person name="Mondo S."/>
            <person name="Pangilinan J."/>
            <person name="Riley R."/>
            <person name="Labutti K."/>
            <person name="Andreopoulos B."/>
            <person name="Lipzen A."/>
            <person name="Chen C."/>
            <person name="Yanf M."/>
            <person name="Daum C."/>
            <person name="Ng V."/>
            <person name="Clum A."/>
            <person name="Ohm R."/>
            <person name="Martin F."/>
            <person name="Silar P."/>
            <person name="Natvig D."/>
            <person name="Lalanne C."/>
            <person name="Gautier V."/>
            <person name="Ament-Velasquez S.L."/>
            <person name="Kruys A."/>
            <person name="Hutchinson M.I."/>
            <person name="Powell A.J."/>
            <person name="Barry K."/>
            <person name="Miller A.N."/>
            <person name="Grigoriev I.V."/>
            <person name="Debuchy R."/>
            <person name="Gladieux P."/>
            <person name="Thoren M.H."/>
            <person name="Johannesson H."/>
        </authorList>
    </citation>
    <scope>NUCLEOTIDE SEQUENCE</scope>
    <source>
        <strain evidence="2">CBS 990.96</strain>
    </source>
</reference>
<keyword evidence="1" id="KW-0732">Signal</keyword>
<gene>
    <name evidence="2" type="ORF">QBC38DRAFT_206504</name>
</gene>
<proteinExistence type="predicted"/>
<evidence type="ECO:0000313" key="2">
    <source>
        <dbReference type="EMBL" id="KAK4227104.1"/>
    </source>
</evidence>
<evidence type="ECO:0008006" key="4">
    <source>
        <dbReference type="Google" id="ProtNLM"/>
    </source>
</evidence>
<dbReference type="AlphaFoldDB" id="A0AAN7H449"/>
<name>A0AAN7H449_9PEZI</name>
<keyword evidence="3" id="KW-1185">Reference proteome</keyword>
<organism evidence="2 3">
    <name type="scientific">Podospora fimiseda</name>
    <dbReference type="NCBI Taxonomy" id="252190"/>
    <lineage>
        <taxon>Eukaryota</taxon>
        <taxon>Fungi</taxon>
        <taxon>Dikarya</taxon>
        <taxon>Ascomycota</taxon>
        <taxon>Pezizomycotina</taxon>
        <taxon>Sordariomycetes</taxon>
        <taxon>Sordariomycetidae</taxon>
        <taxon>Sordariales</taxon>
        <taxon>Podosporaceae</taxon>
        <taxon>Podospora</taxon>
    </lineage>
</organism>
<evidence type="ECO:0000256" key="1">
    <source>
        <dbReference type="SAM" id="SignalP"/>
    </source>
</evidence>
<dbReference type="Proteomes" id="UP001301958">
    <property type="component" value="Unassembled WGS sequence"/>
</dbReference>
<dbReference type="EMBL" id="MU865336">
    <property type="protein sequence ID" value="KAK4227104.1"/>
    <property type="molecule type" value="Genomic_DNA"/>
</dbReference>
<accession>A0AAN7H449</accession>
<protein>
    <recommendedName>
        <fullName evidence="4">DNase1 protein</fullName>
    </recommendedName>
</protein>
<feature type="signal peptide" evidence="1">
    <location>
        <begin position="1"/>
        <end position="19"/>
    </location>
</feature>
<feature type="chain" id="PRO_5042966051" description="DNase1 protein" evidence="1">
    <location>
        <begin position="20"/>
        <end position="193"/>
    </location>
</feature>
<evidence type="ECO:0000313" key="3">
    <source>
        <dbReference type="Proteomes" id="UP001301958"/>
    </source>
</evidence>
<sequence length="193" mass="21723">MRVTSLLLFAAAALADIYANRVTFINQDDIPRTVYFTPSVDLGCIQVPPLHIGPYKAVTQGFPEEWQGMWFAQKQGEPQRVGMLGEVRFDGYEGKTFFDVSGIDSPGDWHNVKKLYPAQSKEPSSGCDVFWCDNAYWAPNDVQTKVTDEKHLVQTLGDRPADRQAYAAMGITREKRSIGEKFNKAVVRAEQEK</sequence>